<organism evidence="2 3">
    <name type="scientific">Diploptera punctata</name>
    <name type="common">Pacific beetle cockroach</name>
    <dbReference type="NCBI Taxonomy" id="6984"/>
    <lineage>
        <taxon>Eukaryota</taxon>
        <taxon>Metazoa</taxon>
        <taxon>Ecdysozoa</taxon>
        <taxon>Arthropoda</taxon>
        <taxon>Hexapoda</taxon>
        <taxon>Insecta</taxon>
        <taxon>Pterygota</taxon>
        <taxon>Neoptera</taxon>
        <taxon>Polyneoptera</taxon>
        <taxon>Dictyoptera</taxon>
        <taxon>Blattodea</taxon>
        <taxon>Blaberoidea</taxon>
        <taxon>Blaberidae</taxon>
        <taxon>Diplopterinae</taxon>
        <taxon>Diploptera</taxon>
    </lineage>
</organism>
<accession>A0AAD8ENJ3</accession>
<name>A0AAD8ENJ3_DIPPU</name>
<proteinExistence type="predicted"/>
<reference evidence="2" key="1">
    <citation type="journal article" date="2023" name="IScience">
        <title>Live-bearing cockroach genome reveals convergent evolutionary mechanisms linked to viviparity in insects and beyond.</title>
        <authorList>
            <person name="Fouks B."/>
            <person name="Harrison M.C."/>
            <person name="Mikhailova A.A."/>
            <person name="Marchal E."/>
            <person name="English S."/>
            <person name="Carruthers M."/>
            <person name="Jennings E.C."/>
            <person name="Chiamaka E.L."/>
            <person name="Frigard R.A."/>
            <person name="Pippel M."/>
            <person name="Attardo G.M."/>
            <person name="Benoit J.B."/>
            <person name="Bornberg-Bauer E."/>
            <person name="Tobe S.S."/>
        </authorList>
    </citation>
    <scope>NUCLEOTIDE SEQUENCE</scope>
    <source>
        <strain evidence="2">Stay&amp;Tobe</strain>
    </source>
</reference>
<feature type="non-terminal residue" evidence="2">
    <location>
        <position position="59"/>
    </location>
</feature>
<dbReference type="Proteomes" id="UP001233999">
    <property type="component" value="Unassembled WGS sequence"/>
</dbReference>
<dbReference type="EMBL" id="JASPKZ010001967">
    <property type="protein sequence ID" value="KAJ9596726.1"/>
    <property type="molecule type" value="Genomic_DNA"/>
</dbReference>
<evidence type="ECO:0000313" key="2">
    <source>
        <dbReference type="EMBL" id="KAJ9596726.1"/>
    </source>
</evidence>
<gene>
    <name evidence="2" type="ORF">L9F63_012249</name>
</gene>
<dbReference type="AlphaFoldDB" id="A0AAD8ENJ3"/>
<reference evidence="2" key="2">
    <citation type="submission" date="2023-05" db="EMBL/GenBank/DDBJ databases">
        <authorList>
            <person name="Fouks B."/>
        </authorList>
    </citation>
    <scope>NUCLEOTIDE SEQUENCE</scope>
    <source>
        <strain evidence="2">Stay&amp;Tobe</strain>
        <tissue evidence="2">Testes</tissue>
    </source>
</reference>
<keyword evidence="1" id="KW-1133">Transmembrane helix</keyword>
<comment type="caution">
    <text evidence="2">The sequence shown here is derived from an EMBL/GenBank/DDBJ whole genome shotgun (WGS) entry which is preliminary data.</text>
</comment>
<keyword evidence="3" id="KW-1185">Reference proteome</keyword>
<feature type="transmembrane region" description="Helical" evidence="1">
    <location>
        <begin position="15"/>
        <end position="36"/>
    </location>
</feature>
<protein>
    <submittedName>
        <fullName evidence="2">Uncharacterized protein</fullName>
    </submittedName>
</protein>
<evidence type="ECO:0000313" key="3">
    <source>
        <dbReference type="Proteomes" id="UP001233999"/>
    </source>
</evidence>
<keyword evidence="1" id="KW-0472">Membrane</keyword>
<evidence type="ECO:0000256" key="1">
    <source>
        <dbReference type="SAM" id="Phobius"/>
    </source>
</evidence>
<keyword evidence="1" id="KW-0812">Transmembrane</keyword>
<feature type="non-terminal residue" evidence="2">
    <location>
        <position position="1"/>
    </location>
</feature>
<sequence>FFHILFIEYKVNIHFFLYILMFMFSTTLITLAPSLIQEFLEWNYRGNLKYSITRYSNQI</sequence>